<dbReference type="Proteomes" id="UP000199518">
    <property type="component" value="Unassembled WGS sequence"/>
</dbReference>
<protein>
    <submittedName>
        <fullName evidence="1">Uncharacterized protein</fullName>
    </submittedName>
</protein>
<gene>
    <name evidence="1" type="ORF">SAMN05421753_10889</name>
</gene>
<accession>A0A1I3HJC5</accession>
<dbReference type="OrthoDB" id="51260at2"/>
<evidence type="ECO:0000313" key="1">
    <source>
        <dbReference type="EMBL" id="SFI35834.1"/>
    </source>
</evidence>
<reference evidence="2" key="1">
    <citation type="submission" date="2016-10" db="EMBL/GenBank/DDBJ databases">
        <authorList>
            <person name="Varghese N."/>
            <person name="Submissions S."/>
        </authorList>
    </citation>
    <scope>NUCLEOTIDE SEQUENCE [LARGE SCALE GENOMIC DNA]</scope>
    <source>
        <strain evidence="2">DSM 26348</strain>
    </source>
</reference>
<dbReference type="EMBL" id="FOQD01000008">
    <property type="protein sequence ID" value="SFI35834.1"/>
    <property type="molecule type" value="Genomic_DNA"/>
</dbReference>
<keyword evidence="2" id="KW-1185">Reference proteome</keyword>
<name>A0A1I3HJC5_9PLAN</name>
<organism evidence="1 2">
    <name type="scientific">Planctomicrobium piriforme</name>
    <dbReference type="NCBI Taxonomy" id="1576369"/>
    <lineage>
        <taxon>Bacteria</taxon>
        <taxon>Pseudomonadati</taxon>
        <taxon>Planctomycetota</taxon>
        <taxon>Planctomycetia</taxon>
        <taxon>Planctomycetales</taxon>
        <taxon>Planctomycetaceae</taxon>
        <taxon>Planctomicrobium</taxon>
    </lineage>
</organism>
<sequence length="1223" mass="137224">MLTHYDTTDLAQKAGALHLIPENADRLAEMARISALVAASPPNRGLPLKITDFEWRSWVNSEEPMRGAPEISGDDIEGLYVQEFVFDGGAFLALPVCQAEDGFILQTFLTAIFQNPRFYDTEFRRKAASIAGVGLLASDMVIKAVGLTRFTIPTRTDNDEILWPSSVRARHLEHAVTLNLVHLREELAKRNYASDGIDVLAMRLGEVDIDYHAYNENPVWTKPYLVVDDNLIVLSASTVIPAVRNALLESAERHGVLDQLLHDYHDSISRSVEDSADELGWERLRPPKSDASVYGNMFFQFDRDKIAIVYLDVDTTAIDLVDPNGQGGQQSTNRECDIDDQIRANDQSSSLSRQNLLHLRVIQGIEQDYLASEEDADLREGSYSLSLTAGEFAIFAAINRGDSLSLWQVARAFARLSPHFSMIASGFLDHYSHFRNKRSSYHFGDDQQPDLVWFAGTGISIRQEYVQSCDPHVVLSHDRQYLIPVCKLNQRVNEPVYAAHPSPSERILFVVEKDGFPIWVTSPHSIDVSESPASTLYIHVIDAISFWVWHLFDTLIQYLDSRERCPLAIEVEIVDIDAWIEPSQEIGNGNGIRVTTNGNTIVFVQLGREFAKLIALPDNDGDRQLIQAILFGFLDIFGVSIPDYEIAKILDVHAPVGVKRKLLILSGESNATLSDSGLPKRRKVSTAEEEIIADEIGAHVRAKLGVEKGEFKDGRQNEVFQSIVGFLFHQLSGEVAQLRQENNLEQLVVRHERLIVDRKLLEMQVATHLACYGNSPETRKEIQDDFVAIDRAAIASRFVIELTTTMPHNGSNNISLSCYDRLLALASEIANTGMDSDSHKYGISKRTLQVLGSGRVRQHTGERHNSAMSGFMNEFYDRIATNAPSKLRSKLVPQQASHTGLPPWARKLDKAASSEFGFSLTEMMDIFGTIAWSERVDESGLGMADQDDLVMELSKELKIDERRAREALELITLRPRADFLKPPQPFVSTDVYPWRFNRALSYLRRPILLRQIYESRELIWGRRAVIQAANYLLTICTEGRLKGAHSAEMKSMQGELLRIRGDDFNRNVADELAKIPGVLAKAKVNKVNGNRIQAGKGQDLGDIDVLIVIPSLRLIQPAEVKSFSLAKTPVEMANEVKELFGDMETSGGAVGRHLRRCKWAEDHLPDILVEFRLGSSQTEDWRITPIIIIDDDLITPRLVNSPLPVVTFDKYRVQLMAEACREV</sequence>
<dbReference type="RefSeq" id="WP_139228425.1">
    <property type="nucleotide sequence ID" value="NZ_FOQD01000008.1"/>
</dbReference>
<dbReference type="AlphaFoldDB" id="A0A1I3HJC5"/>
<proteinExistence type="predicted"/>
<evidence type="ECO:0000313" key="2">
    <source>
        <dbReference type="Proteomes" id="UP000199518"/>
    </source>
</evidence>
<dbReference type="STRING" id="1576369.SAMN05421753_10889"/>